<comment type="catalytic activity">
    <reaction evidence="4">
        <text>Hydrolysis of terminal non-reducing beta-D-galactose residues in beta-D-galactosides.</text>
        <dbReference type="EC" id="3.2.1.23"/>
    </reaction>
</comment>
<evidence type="ECO:0000256" key="5">
    <source>
        <dbReference type="RuleBase" id="RU003679"/>
    </source>
</evidence>
<protein>
    <recommendedName>
        <fullName evidence="4">Beta-galactosidase</fullName>
        <ecNumber evidence="4">3.2.1.23</ecNumber>
    </recommendedName>
</protein>
<evidence type="ECO:0000313" key="9">
    <source>
        <dbReference type="EMBL" id="UPL13908.1"/>
    </source>
</evidence>
<dbReference type="InterPro" id="IPR048913">
    <property type="entry name" value="BetaGal_gal-bd"/>
</dbReference>
<proteinExistence type="inferred from homology"/>
<dbReference type="PRINTS" id="PR00742">
    <property type="entry name" value="GLHYDRLASE35"/>
</dbReference>
<gene>
    <name evidence="9" type="ORF">KV396_05195</name>
</gene>
<dbReference type="InterPro" id="IPR008979">
    <property type="entry name" value="Galactose-bd-like_sf"/>
</dbReference>
<dbReference type="InterPro" id="IPR001944">
    <property type="entry name" value="Glycoside_Hdrlase_35"/>
</dbReference>
<dbReference type="Gene3D" id="3.20.20.80">
    <property type="entry name" value="Glycosidases"/>
    <property type="match status" value="1"/>
</dbReference>
<dbReference type="InterPro" id="IPR031330">
    <property type="entry name" value="Gly_Hdrlase_35_cat"/>
</dbReference>
<evidence type="ECO:0000256" key="4">
    <source>
        <dbReference type="RuleBase" id="RU000675"/>
    </source>
</evidence>
<dbReference type="PANTHER" id="PTHR23421">
    <property type="entry name" value="BETA-GALACTOSIDASE RELATED"/>
    <property type="match status" value="1"/>
</dbReference>
<keyword evidence="10" id="KW-1185">Reference proteome</keyword>
<dbReference type="RefSeq" id="WP_247957079.1">
    <property type="nucleotide sequence ID" value="NZ_CP078077.1"/>
</dbReference>
<accession>A0ABY4IME6</accession>
<dbReference type="PROSITE" id="PS01182">
    <property type="entry name" value="GLYCOSYL_HYDROL_F35"/>
    <property type="match status" value="1"/>
</dbReference>
<feature type="domain" description="Glycoside hydrolase 35 catalytic" evidence="6">
    <location>
        <begin position="29"/>
        <end position="342"/>
    </location>
</feature>
<dbReference type="InterPro" id="IPR019801">
    <property type="entry name" value="Glyco_hydro_35_CS"/>
</dbReference>
<dbReference type="SUPFAM" id="SSF51445">
    <property type="entry name" value="(Trans)glycosidases"/>
    <property type="match status" value="1"/>
</dbReference>
<evidence type="ECO:0000256" key="1">
    <source>
        <dbReference type="ARBA" id="ARBA00009809"/>
    </source>
</evidence>
<evidence type="ECO:0000313" key="10">
    <source>
        <dbReference type="Proteomes" id="UP000831963"/>
    </source>
</evidence>
<dbReference type="InterPro" id="IPR026283">
    <property type="entry name" value="B-gal_1-like"/>
</dbReference>
<dbReference type="Pfam" id="PF01301">
    <property type="entry name" value="Glyco_hydro_35"/>
    <property type="match status" value="1"/>
</dbReference>
<dbReference type="PIRSF" id="PIRSF006336">
    <property type="entry name" value="B-gal"/>
    <property type="match status" value="1"/>
</dbReference>
<dbReference type="Proteomes" id="UP000831963">
    <property type="component" value="Chromosome"/>
</dbReference>
<evidence type="ECO:0000259" key="6">
    <source>
        <dbReference type="Pfam" id="PF01301"/>
    </source>
</evidence>
<keyword evidence="2 4" id="KW-0378">Hydrolase</keyword>
<dbReference type="Gene3D" id="2.60.120.260">
    <property type="entry name" value="Galactose-binding domain-like"/>
    <property type="match status" value="2"/>
</dbReference>
<name>A0ABY4IME6_9MICO</name>
<keyword evidence="3 4" id="KW-0326">Glycosidase</keyword>
<dbReference type="InterPro" id="IPR048912">
    <property type="entry name" value="BetaGal1-like_ABD1"/>
</dbReference>
<feature type="domain" description="Beta-galactosidase 1-like first all-beta" evidence="7">
    <location>
        <begin position="387"/>
        <end position="491"/>
    </location>
</feature>
<sequence>MPSALVTPASDATVPAPAAPTLSWAGNRLLREGTRTRILAGSLHYFRVHPDQWRDRLQRLRDLGLNTVDTYVPWNFHQPSPDDAPDFTEWRDIVAFLRIAAEVGLDAIVRPGPYICAEWTNGGLPTWLTASGIPLRTADPRFLDAVDAWFAALLPRLTDLQANVGGPVIAVQVENEFGSYGDDPSYVAEVARLLRAHGVTEMLYTADGPTDLMLDAGMLPDTLAALTLGSQPGAARELIRRRRPDEPFFVAEFWNGWFDHWGTAHHVRGTASAAGTLAGIIEDGGSVSIYMAHGGTNFGLWSGANRVDGRLMATTTSYDSDAPIAEDGTLTPKFFAMREVLGATEPVRSAQPEFLAPQRIDVARGADLPAVLDAAATGPRRVAATSSFEELGTDDGFVRYTADTLLPDRELRLVFERIADRAFVFVDGEPVGEIEERGEIVVRGHGARARIVVLVENRGRVNYGSSIGERKGMLGPVLVDRRIVQHWEASAVDPTTFDLEALRAPAQPDTERPDTERPGLATASFDITSAVRDTHLALPGWGTGLVWVNGFLLGRYSEVGPQQTQYVPAPLLRAGTNEIVLLELRRRGGALELRATAELGPEEEYVEEF</sequence>
<evidence type="ECO:0000259" key="8">
    <source>
        <dbReference type="Pfam" id="PF21467"/>
    </source>
</evidence>
<reference evidence="9 10" key="1">
    <citation type="submission" date="2021-06" db="EMBL/GenBank/DDBJ databases">
        <title>Genome-based taxonomic framework of Microbacterium strains isolated from marine environment, the description of four new species and reclassification of four preexisting species.</title>
        <authorList>
            <person name="Lee S.D."/>
            <person name="Kim S.-M."/>
            <person name="Byeon Y.-S."/>
            <person name="Yang H.L."/>
            <person name="Kim I.S."/>
        </authorList>
    </citation>
    <scope>NUCLEOTIDE SEQUENCE [LARGE SCALE GENOMIC DNA]</scope>
    <source>
        <strain evidence="9 10">SSW1-36</strain>
    </source>
</reference>
<dbReference type="Pfam" id="PF21317">
    <property type="entry name" value="BetaGal_ABD_1"/>
    <property type="match status" value="1"/>
</dbReference>
<evidence type="ECO:0000256" key="2">
    <source>
        <dbReference type="ARBA" id="ARBA00022801"/>
    </source>
</evidence>
<dbReference type="SUPFAM" id="SSF49785">
    <property type="entry name" value="Galactose-binding domain-like"/>
    <property type="match status" value="1"/>
</dbReference>
<evidence type="ECO:0000256" key="3">
    <source>
        <dbReference type="ARBA" id="ARBA00023295"/>
    </source>
</evidence>
<organism evidence="9 10">
    <name type="scientific">Microbacterium galbinum</name>
    <dbReference type="NCBI Taxonomy" id="2851646"/>
    <lineage>
        <taxon>Bacteria</taxon>
        <taxon>Bacillati</taxon>
        <taxon>Actinomycetota</taxon>
        <taxon>Actinomycetes</taxon>
        <taxon>Micrococcales</taxon>
        <taxon>Microbacteriaceae</taxon>
        <taxon>Microbacterium</taxon>
    </lineage>
</organism>
<evidence type="ECO:0000259" key="7">
    <source>
        <dbReference type="Pfam" id="PF21317"/>
    </source>
</evidence>
<dbReference type="EMBL" id="CP078077">
    <property type="protein sequence ID" value="UPL13908.1"/>
    <property type="molecule type" value="Genomic_DNA"/>
</dbReference>
<feature type="domain" description="Beta-galactosidase galactose-binding" evidence="8">
    <location>
        <begin position="522"/>
        <end position="577"/>
    </location>
</feature>
<dbReference type="Pfam" id="PF21467">
    <property type="entry name" value="BetaGal_gal-bd"/>
    <property type="match status" value="1"/>
</dbReference>
<dbReference type="EC" id="3.2.1.23" evidence="4"/>
<dbReference type="InterPro" id="IPR017853">
    <property type="entry name" value="GH"/>
</dbReference>
<comment type="similarity">
    <text evidence="1 5">Belongs to the glycosyl hydrolase 35 family.</text>
</comment>